<gene>
    <name evidence="1" type="ORF">DFH08DRAFT_948872</name>
</gene>
<organism evidence="1 2">
    <name type="scientific">Mycena albidolilacea</name>
    <dbReference type="NCBI Taxonomy" id="1033008"/>
    <lineage>
        <taxon>Eukaryota</taxon>
        <taxon>Fungi</taxon>
        <taxon>Dikarya</taxon>
        <taxon>Basidiomycota</taxon>
        <taxon>Agaricomycotina</taxon>
        <taxon>Agaricomycetes</taxon>
        <taxon>Agaricomycetidae</taxon>
        <taxon>Agaricales</taxon>
        <taxon>Marasmiineae</taxon>
        <taxon>Mycenaceae</taxon>
        <taxon>Mycena</taxon>
    </lineage>
</organism>
<sequence>MPTVRLRPTRKTFQANLRDNNLKLIIEDSWKEDQDTIPASLRTMANRLAVVQAWSEYMEVTYPELKGKEFIDTDEYPMKERVYGFLFQRVASSKARGRKGHMSFSSLLTLRWTFLSTLLDNMESPNQKQWTDDTYMMCKAIQRRYNLESLPMDRMLFGIQEIRLLVEEALSAPVNWENSLQHCCSMLMHFLFGPRPSSLYTGQQLKTFLQHKNIILRRGAHPGMIEPTIYLTVFKGHMENQIKLTYTIRCPTELRNLFMYLGGMMLALAIRRGDLRDHKTCSSVWKDWHSAGETLHWADLALPFFRAGGPRGLTVTMEPLSDQGARAFFHKLAGNVGIDGAGGMTMSASPYGCRANFGTEMAKAVGLAIAGRAMAHGPKSTALSESYDQGNSRLDFFGIMAGERIEPNVQTGRNIAIYRAPITVTPLGLAELVEKQPLIAILLKQAQNLRSAMLMEAGDDERWKDLIYDQDILTDDDTIESCLQWTLKRTKALIATTRAQHVTDVRQEASRQMQDNITVAMRRERMAEMEKPSTLAEMLKQARLKCLESDMPIRLGDIETDDSDDAEIPPMEIYEPSAQEDEEAEQPLPQHVVDLARMEFIKYVLSFGIIPHFASETTKKAHMKAKLHNPDARAIRMLKKANASTTFSPDRCPYCTERGHNDLARLCEHIVERHIDHEDIPLDVYRIYDAMTDEGVLATRHCLSEEDRAVALVRTFEFLKEQGGAGTDGLANLEWVESAEGFEFGGEEGLAEEMERWGAMDDMDVDQ</sequence>
<protein>
    <submittedName>
        <fullName evidence="1">Uncharacterized protein</fullName>
    </submittedName>
</protein>
<name>A0AAD7ARZ4_9AGAR</name>
<dbReference type="Proteomes" id="UP001218218">
    <property type="component" value="Unassembled WGS sequence"/>
</dbReference>
<comment type="caution">
    <text evidence="1">The sequence shown here is derived from an EMBL/GenBank/DDBJ whole genome shotgun (WGS) entry which is preliminary data.</text>
</comment>
<proteinExistence type="predicted"/>
<evidence type="ECO:0000313" key="2">
    <source>
        <dbReference type="Proteomes" id="UP001218218"/>
    </source>
</evidence>
<keyword evidence="2" id="KW-1185">Reference proteome</keyword>
<evidence type="ECO:0000313" key="1">
    <source>
        <dbReference type="EMBL" id="KAJ7366869.1"/>
    </source>
</evidence>
<dbReference type="AlphaFoldDB" id="A0AAD7ARZ4"/>
<accession>A0AAD7ARZ4</accession>
<reference evidence="1" key="1">
    <citation type="submission" date="2023-03" db="EMBL/GenBank/DDBJ databases">
        <title>Massive genome expansion in bonnet fungi (Mycena s.s.) driven by repeated elements and novel gene families across ecological guilds.</title>
        <authorList>
            <consortium name="Lawrence Berkeley National Laboratory"/>
            <person name="Harder C.B."/>
            <person name="Miyauchi S."/>
            <person name="Viragh M."/>
            <person name="Kuo A."/>
            <person name="Thoen E."/>
            <person name="Andreopoulos B."/>
            <person name="Lu D."/>
            <person name="Skrede I."/>
            <person name="Drula E."/>
            <person name="Henrissat B."/>
            <person name="Morin E."/>
            <person name="Kohler A."/>
            <person name="Barry K."/>
            <person name="LaButti K."/>
            <person name="Morin E."/>
            <person name="Salamov A."/>
            <person name="Lipzen A."/>
            <person name="Mereny Z."/>
            <person name="Hegedus B."/>
            <person name="Baldrian P."/>
            <person name="Stursova M."/>
            <person name="Weitz H."/>
            <person name="Taylor A."/>
            <person name="Grigoriev I.V."/>
            <person name="Nagy L.G."/>
            <person name="Martin F."/>
            <person name="Kauserud H."/>
        </authorList>
    </citation>
    <scope>NUCLEOTIDE SEQUENCE</scope>
    <source>
        <strain evidence="1">CBHHK002</strain>
    </source>
</reference>
<dbReference type="EMBL" id="JARIHO010000002">
    <property type="protein sequence ID" value="KAJ7366869.1"/>
    <property type="molecule type" value="Genomic_DNA"/>
</dbReference>